<dbReference type="InterPro" id="IPR023753">
    <property type="entry name" value="FAD/NAD-binding_dom"/>
</dbReference>
<dbReference type="PANTHER" id="PTHR48105">
    <property type="entry name" value="THIOREDOXIN REDUCTASE 1-RELATED-RELATED"/>
    <property type="match status" value="1"/>
</dbReference>
<dbReference type="PRINTS" id="PR00368">
    <property type="entry name" value="FADPNR"/>
</dbReference>
<accession>A0A1F7U1V8</accession>
<evidence type="ECO:0000259" key="6">
    <source>
        <dbReference type="Pfam" id="PF07992"/>
    </source>
</evidence>
<dbReference type="AlphaFoldDB" id="A0A1F7U1V8"/>
<dbReference type="SUPFAM" id="SSF51905">
    <property type="entry name" value="FAD/NAD(P)-binding domain"/>
    <property type="match status" value="1"/>
</dbReference>
<dbReference type="Pfam" id="PF07992">
    <property type="entry name" value="Pyr_redox_2"/>
    <property type="match status" value="1"/>
</dbReference>
<keyword evidence="5" id="KW-0676">Redox-active center</keyword>
<keyword evidence="2" id="KW-0274">FAD</keyword>
<dbReference type="Proteomes" id="UP000176303">
    <property type="component" value="Unassembled WGS sequence"/>
</dbReference>
<feature type="domain" description="FAD/NAD(P)-binding" evidence="6">
    <location>
        <begin position="4"/>
        <end position="294"/>
    </location>
</feature>
<dbReference type="EMBL" id="MGDZ01000069">
    <property type="protein sequence ID" value="OGL72263.1"/>
    <property type="molecule type" value="Genomic_DNA"/>
</dbReference>
<dbReference type="InterPro" id="IPR050097">
    <property type="entry name" value="Ferredoxin-NADP_redctase_2"/>
</dbReference>
<evidence type="ECO:0000313" key="8">
    <source>
        <dbReference type="Proteomes" id="UP000176303"/>
    </source>
</evidence>
<dbReference type="InterPro" id="IPR036188">
    <property type="entry name" value="FAD/NAD-bd_sf"/>
</dbReference>
<dbReference type="STRING" id="1802391.A3D72_02730"/>
<dbReference type="PRINTS" id="PR00469">
    <property type="entry name" value="PNDRDTASEII"/>
</dbReference>
<dbReference type="InterPro" id="IPR008255">
    <property type="entry name" value="Pyr_nucl-diS_OxRdtase_2_AS"/>
</dbReference>
<name>A0A1F7U1V8_9BACT</name>
<dbReference type="PROSITE" id="PS00573">
    <property type="entry name" value="PYRIDINE_REDOX_2"/>
    <property type="match status" value="1"/>
</dbReference>
<sequence length="327" mass="34700">MKSYDTIIVGGGAAAYAAAIYGARYNLKVLLVEREFGGETALAGKIENYPGFTAVDGFELMQKMKEQAVGVGVQAVDGDVGLVKNEYHCFEIKIGGKIYQGKTIILATGSEYRKLGLPRQDELKGKGVHYCVTCDGPLFKGKVVGIVGGGDSAVKGANQLSEMGAGHVYLIVREDNINRAEPINRERLAKKKNVTVLYSTEVKELIGKKFIDAARLSKPFQGKDIVELRGLFVAIGSVPRGELPKALGVKLDERNQIDVDPRTMKTSVDGVFAAGDVTNASGSFKQIVTGAAQGAMAATSAYNDVQNHPNVCVLHAVPAAGLLGPGK</sequence>
<keyword evidence="4" id="KW-1015">Disulfide bond</keyword>
<organism evidence="7 8">
    <name type="scientific">Candidatus Uhrbacteria bacterium RIFCSPHIGHO2_02_FULL_57_19</name>
    <dbReference type="NCBI Taxonomy" id="1802391"/>
    <lineage>
        <taxon>Bacteria</taxon>
        <taxon>Candidatus Uhriibacteriota</taxon>
    </lineage>
</organism>
<evidence type="ECO:0000256" key="1">
    <source>
        <dbReference type="ARBA" id="ARBA00022630"/>
    </source>
</evidence>
<dbReference type="Gene3D" id="3.50.50.60">
    <property type="entry name" value="FAD/NAD(P)-binding domain"/>
    <property type="match status" value="2"/>
</dbReference>
<keyword evidence="1" id="KW-0285">Flavoprotein</keyword>
<keyword evidence="3" id="KW-0560">Oxidoreductase</keyword>
<evidence type="ECO:0000256" key="3">
    <source>
        <dbReference type="ARBA" id="ARBA00023002"/>
    </source>
</evidence>
<protein>
    <recommendedName>
        <fullName evidence="6">FAD/NAD(P)-binding domain-containing protein</fullName>
    </recommendedName>
</protein>
<proteinExistence type="predicted"/>
<evidence type="ECO:0000256" key="2">
    <source>
        <dbReference type="ARBA" id="ARBA00022827"/>
    </source>
</evidence>
<evidence type="ECO:0000313" key="7">
    <source>
        <dbReference type="EMBL" id="OGL72263.1"/>
    </source>
</evidence>
<gene>
    <name evidence="7" type="ORF">A3D72_02730</name>
</gene>
<reference evidence="7 8" key="1">
    <citation type="journal article" date="2016" name="Nat. Commun.">
        <title>Thousands of microbial genomes shed light on interconnected biogeochemical processes in an aquifer system.</title>
        <authorList>
            <person name="Anantharaman K."/>
            <person name="Brown C.T."/>
            <person name="Hug L.A."/>
            <person name="Sharon I."/>
            <person name="Castelle C.J."/>
            <person name="Probst A.J."/>
            <person name="Thomas B.C."/>
            <person name="Singh A."/>
            <person name="Wilkins M.J."/>
            <person name="Karaoz U."/>
            <person name="Brodie E.L."/>
            <person name="Williams K.H."/>
            <person name="Hubbard S.S."/>
            <person name="Banfield J.F."/>
        </authorList>
    </citation>
    <scope>NUCLEOTIDE SEQUENCE [LARGE SCALE GENOMIC DNA]</scope>
</reference>
<evidence type="ECO:0000256" key="5">
    <source>
        <dbReference type="ARBA" id="ARBA00023284"/>
    </source>
</evidence>
<dbReference type="GO" id="GO:0016668">
    <property type="term" value="F:oxidoreductase activity, acting on a sulfur group of donors, NAD(P) as acceptor"/>
    <property type="evidence" value="ECO:0007669"/>
    <property type="project" value="UniProtKB-ARBA"/>
</dbReference>
<comment type="caution">
    <text evidence="7">The sequence shown here is derived from an EMBL/GenBank/DDBJ whole genome shotgun (WGS) entry which is preliminary data.</text>
</comment>
<evidence type="ECO:0000256" key="4">
    <source>
        <dbReference type="ARBA" id="ARBA00023157"/>
    </source>
</evidence>